<gene>
    <name evidence="2" type="ORF">BD410DRAFT_843521</name>
</gene>
<evidence type="ECO:0000313" key="2">
    <source>
        <dbReference type="EMBL" id="TDL17599.1"/>
    </source>
</evidence>
<dbReference type="VEuPathDB" id="FungiDB:BD410DRAFT_843521"/>
<feature type="compositionally biased region" description="Basic and acidic residues" evidence="1">
    <location>
        <begin position="40"/>
        <end position="51"/>
    </location>
</feature>
<name>A0A4Y7PSR1_9AGAM</name>
<dbReference type="OrthoDB" id="2686745at2759"/>
<protein>
    <submittedName>
        <fullName evidence="2">Uncharacterized protein</fullName>
    </submittedName>
</protein>
<accession>A0A4Y7PSR1</accession>
<dbReference type="EMBL" id="ML170219">
    <property type="protein sequence ID" value="TDL17599.1"/>
    <property type="molecule type" value="Genomic_DNA"/>
</dbReference>
<reference evidence="2 3" key="1">
    <citation type="submission" date="2018-06" db="EMBL/GenBank/DDBJ databases">
        <title>A transcriptomic atlas of mushroom development highlights an independent origin of complex multicellularity.</title>
        <authorList>
            <consortium name="DOE Joint Genome Institute"/>
            <person name="Krizsan K."/>
            <person name="Almasi E."/>
            <person name="Merenyi Z."/>
            <person name="Sahu N."/>
            <person name="Viragh M."/>
            <person name="Koszo T."/>
            <person name="Mondo S."/>
            <person name="Kiss B."/>
            <person name="Balint B."/>
            <person name="Kues U."/>
            <person name="Barry K."/>
            <person name="Hegedus J.C."/>
            <person name="Henrissat B."/>
            <person name="Johnson J."/>
            <person name="Lipzen A."/>
            <person name="Ohm R."/>
            <person name="Nagy I."/>
            <person name="Pangilinan J."/>
            <person name="Yan J."/>
            <person name="Xiong Y."/>
            <person name="Grigoriev I.V."/>
            <person name="Hibbett D.S."/>
            <person name="Nagy L.G."/>
        </authorList>
    </citation>
    <scope>NUCLEOTIDE SEQUENCE [LARGE SCALE GENOMIC DNA]</scope>
    <source>
        <strain evidence="2 3">SZMC22713</strain>
    </source>
</reference>
<evidence type="ECO:0000313" key="3">
    <source>
        <dbReference type="Proteomes" id="UP000294933"/>
    </source>
</evidence>
<dbReference type="AlphaFoldDB" id="A0A4Y7PSR1"/>
<organism evidence="2 3">
    <name type="scientific">Rickenella mellea</name>
    <dbReference type="NCBI Taxonomy" id="50990"/>
    <lineage>
        <taxon>Eukaryota</taxon>
        <taxon>Fungi</taxon>
        <taxon>Dikarya</taxon>
        <taxon>Basidiomycota</taxon>
        <taxon>Agaricomycotina</taxon>
        <taxon>Agaricomycetes</taxon>
        <taxon>Hymenochaetales</taxon>
        <taxon>Rickenellaceae</taxon>
        <taxon>Rickenella</taxon>
    </lineage>
</organism>
<keyword evidence="3" id="KW-1185">Reference proteome</keyword>
<dbReference type="STRING" id="50990.A0A4Y7PSR1"/>
<proteinExistence type="predicted"/>
<dbReference type="Proteomes" id="UP000294933">
    <property type="component" value="Unassembled WGS sequence"/>
</dbReference>
<evidence type="ECO:0000256" key="1">
    <source>
        <dbReference type="SAM" id="MobiDB-lite"/>
    </source>
</evidence>
<sequence>MAPTRTHQRRIHQYFPPLTVRTRFAVESPPFLPSLTLRTDFPKSEPNRDDPTSSTTTSDSENTRPLISKPSGEVTRHKRGGYGLKEELNWNEGLYKAVQKRVHELAKEHLYLHGTFPKQDKAKLEIVYAEAKKSFPVLNEYQGDWVVEDFLRVYLRNTKTRGKGAAAGGSR</sequence>
<feature type="region of interest" description="Disordered" evidence="1">
    <location>
        <begin position="35"/>
        <end position="80"/>
    </location>
</feature>